<comment type="caution">
    <text evidence="4">The sequence shown here is derived from an EMBL/GenBank/DDBJ whole genome shotgun (WGS) entry which is preliminary data.</text>
</comment>
<dbReference type="GO" id="GO:0016491">
    <property type="term" value="F:oxidoreductase activity"/>
    <property type="evidence" value="ECO:0007669"/>
    <property type="project" value="UniProtKB-KW"/>
</dbReference>
<dbReference type="OMA" id="GMHHVYR"/>
<keyword evidence="2" id="KW-0560">Oxidoreductase</keyword>
<dbReference type="InterPro" id="IPR036291">
    <property type="entry name" value="NAD(P)-bd_dom_sf"/>
</dbReference>
<accession>A0A135L930</accession>
<keyword evidence="1" id="KW-0521">NADP</keyword>
<sequence length="325" mass="36481">MTSPFKTIALFGANGQMGKPVFEALVNSKEFKVVAFVPPNSDFDLLDYGEVNSIVKRVDLMNIATDDLAALLADEKVDVVFSALGGEILAKQSVVQDAAAKAGARRFYPSEFGMHHVVWLPDGDVYLNPTWASKMRQLEDVLQHPSIHDGRMTYTVVACAEVYDAPRELLLCPWIETDESRLKNGYVMHCVGNPDAKMDYSSRVDVANFIVETLRYPDRSENQLFGFRSDLISFREVAHLLHRYSGKQVKLNVISVDEMKRIIEDPSSAPEELQGGSTFPIDFLLALRYIQGQGLFRRPPGLLHNDLFPAVKTLSVENYFKQLFA</sequence>
<gene>
    <name evidence="4" type="ORF">PGRI_040130</name>
</gene>
<evidence type="ECO:0000256" key="1">
    <source>
        <dbReference type="ARBA" id="ARBA00022857"/>
    </source>
</evidence>
<protein>
    <recommendedName>
        <fullName evidence="3">NmrA-like domain-containing protein</fullName>
    </recommendedName>
</protein>
<name>A0A135L930_PENPA</name>
<dbReference type="Pfam" id="PF05368">
    <property type="entry name" value="NmrA"/>
    <property type="match status" value="1"/>
</dbReference>
<evidence type="ECO:0000256" key="2">
    <source>
        <dbReference type="ARBA" id="ARBA00023002"/>
    </source>
</evidence>
<organism evidence="4 5">
    <name type="scientific">Penicillium patulum</name>
    <name type="common">Penicillium griseofulvum</name>
    <dbReference type="NCBI Taxonomy" id="5078"/>
    <lineage>
        <taxon>Eukaryota</taxon>
        <taxon>Fungi</taxon>
        <taxon>Dikarya</taxon>
        <taxon>Ascomycota</taxon>
        <taxon>Pezizomycotina</taxon>
        <taxon>Eurotiomycetes</taxon>
        <taxon>Eurotiomycetidae</taxon>
        <taxon>Eurotiales</taxon>
        <taxon>Aspergillaceae</taxon>
        <taxon>Penicillium</taxon>
    </lineage>
</organism>
<evidence type="ECO:0000313" key="5">
    <source>
        <dbReference type="Proteomes" id="UP000070168"/>
    </source>
</evidence>
<dbReference type="Gene3D" id="3.90.25.10">
    <property type="entry name" value="UDP-galactose 4-epimerase, domain 1"/>
    <property type="match status" value="1"/>
</dbReference>
<dbReference type="Proteomes" id="UP000070168">
    <property type="component" value="Unassembled WGS sequence"/>
</dbReference>
<dbReference type="PANTHER" id="PTHR47706">
    <property type="entry name" value="NMRA-LIKE FAMILY PROTEIN"/>
    <property type="match status" value="1"/>
</dbReference>
<keyword evidence="5" id="KW-1185">Reference proteome</keyword>
<dbReference type="EMBL" id="LHQR01000071">
    <property type="protein sequence ID" value="KXG45464.1"/>
    <property type="molecule type" value="Genomic_DNA"/>
</dbReference>
<dbReference type="InterPro" id="IPR008030">
    <property type="entry name" value="NmrA-like"/>
</dbReference>
<feature type="domain" description="NmrA-like" evidence="3">
    <location>
        <begin position="6"/>
        <end position="265"/>
    </location>
</feature>
<dbReference type="AlphaFoldDB" id="A0A135L930"/>
<dbReference type="SUPFAM" id="SSF51735">
    <property type="entry name" value="NAD(P)-binding Rossmann-fold domains"/>
    <property type="match status" value="1"/>
</dbReference>
<dbReference type="InterPro" id="IPR051609">
    <property type="entry name" value="NmrA/Isoflavone_reductase-like"/>
</dbReference>
<dbReference type="PANTHER" id="PTHR47706:SF9">
    <property type="entry name" value="NMRA-LIKE DOMAIN-CONTAINING PROTEIN-RELATED"/>
    <property type="match status" value="1"/>
</dbReference>
<proteinExistence type="predicted"/>
<evidence type="ECO:0000259" key="3">
    <source>
        <dbReference type="Pfam" id="PF05368"/>
    </source>
</evidence>
<dbReference type="STRING" id="5078.A0A135L930"/>
<dbReference type="Gene3D" id="3.40.50.720">
    <property type="entry name" value="NAD(P)-binding Rossmann-like Domain"/>
    <property type="match status" value="1"/>
</dbReference>
<reference evidence="4 5" key="1">
    <citation type="journal article" date="2016" name="BMC Genomics">
        <title>Genome sequencing and secondary metabolism of the postharvest pathogen Penicillium griseofulvum.</title>
        <authorList>
            <person name="Banani H."/>
            <person name="Marcet-Houben M."/>
            <person name="Ballester A.R."/>
            <person name="Abbruscato P."/>
            <person name="Gonzalez-Candelas L."/>
            <person name="Gabaldon T."/>
            <person name="Spadaro D."/>
        </authorList>
    </citation>
    <scope>NUCLEOTIDE SEQUENCE [LARGE SCALE GENOMIC DNA]</scope>
    <source>
        <strain evidence="4 5">PG3</strain>
    </source>
</reference>
<dbReference type="OrthoDB" id="9974981at2759"/>
<dbReference type="GeneID" id="63707026"/>
<dbReference type="RefSeq" id="XP_040644000.1">
    <property type="nucleotide sequence ID" value="XM_040791726.1"/>
</dbReference>
<evidence type="ECO:0000313" key="4">
    <source>
        <dbReference type="EMBL" id="KXG45464.1"/>
    </source>
</evidence>